<protein>
    <recommendedName>
        <fullName evidence="2">SPOR domain-containing protein</fullName>
    </recommendedName>
</protein>
<dbReference type="GO" id="GO:0042834">
    <property type="term" value="F:peptidoglycan binding"/>
    <property type="evidence" value="ECO:0007669"/>
    <property type="project" value="InterPro"/>
</dbReference>
<dbReference type="PROSITE" id="PS51257">
    <property type="entry name" value="PROKAR_LIPOPROTEIN"/>
    <property type="match status" value="1"/>
</dbReference>
<dbReference type="EMBL" id="UOFH01000418">
    <property type="protein sequence ID" value="VAW68118.1"/>
    <property type="molecule type" value="Genomic_DNA"/>
</dbReference>
<dbReference type="Gene3D" id="3.30.70.1070">
    <property type="entry name" value="Sporulation related repeat"/>
    <property type="match status" value="1"/>
</dbReference>
<reference evidence="3" key="1">
    <citation type="submission" date="2018-06" db="EMBL/GenBank/DDBJ databases">
        <authorList>
            <person name="Zhirakovskaya E."/>
        </authorList>
    </citation>
    <scope>NUCLEOTIDE SEQUENCE</scope>
</reference>
<dbReference type="Pfam" id="PF05036">
    <property type="entry name" value="SPOR"/>
    <property type="match status" value="1"/>
</dbReference>
<dbReference type="InterPro" id="IPR036680">
    <property type="entry name" value="SPOR-like_sf"/>
</dbReference>
<evidence type="ECO:0000256" key="1">
    <source>
        <dbReference type="SAM" id="MobiDB-lite"/>
    </source>
</evidence>
<feature type="domain" description="SPOR" evidence="2">
    <location>
        <begin position="116"/>
        <end position="192"/>
    </location>
</feature>
<dbReference type="PROSITE" id="PS51724">
    <property type="entry name" value="SPOR"/>
    <property type="match status" value="1"/>
</dbReference>
<dbReference type="InterPro" id="IPR007730">
    <property type="entry name" value="SPOR-like_dom"/>
</dbReference>
<sequence>MTFLSKNLLVIAAMLAGSVALTGCSSKPSPWTESESESTSPWDGRADQAAEPEPLSIEELDPPYQVEEEPIEPAGFVAGEDGVPMAEEAMEEPVVDEPVIEEAVNTPVALSGSLAAQPSDMYAVQVVASSSMDQLNFFASQNNLSDEWVAETLVDGKTWFVLMAGVYATKGEAEQALSGLQELGTDPWVRTVGSVQAVMAQ</sequence>
<dbReference type="SUPFAM" id="SSF110997">
    <property type="entry name" value="Sporulation related repeat"/>
    <property type="match status" value="1"/>
</dbReference>
<dbReference type="AlphaFoldDB" id="A0A3B0XIG1"/>
<evidence type="ECO:0000259" key="2">
    <source>
        <dbReference type="PROSITE" id="PS51724"/>
    </source>
</evidence>
<name>A0A3B0XIG1_9ZZZZ</name>
<feature type="compositionally biased region" description="Low complexity" evidence="1">
    <location>
        <begin position="25"/>
        <end position="42"/>
    </location>
</feature>
<gene>
    <name evidence="3" type="ORF">MNBD_GAMMA08-1524</name>
</gene>
<feature type="region of interest" description="Disordered" evidence="1">
    <location>
        <begin position="23"/>
        <end position="59"/>
    </location>
</feature>
<accession>A0A3B0XIG1</accession>
<proteinExistence type="predicted"/>
<evidence type="ECO:0000313" key="3">
    <source>
        <dbReference type="EMBL" id="VAW68118.1"/>
    </source>
</evidence>
<organism evidence="3">
    <name type="scientific">hydrothermal vent metagenome</name>
    <dbReference type="NCBI Taxonomy" id="652676"/>
    <lineage>
        <taxon>unclassified sequences</taxon>
        <taxon>metagenomes</taxon>
        <taxon>ecological metagenomes</taxon>
    </lineage>
</organism>